<evidence type="ECO:0000313" key="1">
    <source>
        <dbReference type="EMBL" id="AGC76658.1"/>
    </source>
</evidence>
<dbReference type="Proteomes" id="UP000011173">
    <property type="component" value="Chromosome"/>
</dbReference>
<dbReference type="PATRIC" id="fig|592029.3.peg.1518"/>
<dbReference type="KEGG" id="ndo:DDD_1531"/>
<dbReference type="STRING" id="592029.DDD_1531"/>
<organism evidence="1 2">
    <name type="scientific">Nonlabens dokdonensis (strain DSM 17205 / KCTC 12402 / DSW-6)</name>
    <name type="common">Donghaeana dokdonensis</name>
    <dbReference type="NCBI Taxonomy" id="592029"/>
    <lineage>
        <taxon>Bacteria</taxon>
        <taxon>Pseudomonadati</taxon>
        <taxon>Bacteroidota</taxon>
        <taxon>Flavobacteriia</taxon>
        <taxon>Flavobacteriales</taxon>
        <taxon>Flavobacteriaceae</taxon>
        <taxon>Nonlabens</taxon>
    </lineage>
</organism>
<protein>
    <submittedName>
        <fullName evidence="1">Uncharacterized protein</fullName>
    </submittedName>
</protein>
<dbReference type="HOGENOM" id="CLU_2974871_0_0_10"/>
<name>L7WCL1_NONDD</name>
<sequence length="58" mass="6883">MYSFLPLIISSTINYKFFQRANKFGISFLYQGVILSRRALIISLSRKRNNNIQQHIYV</sequence>
<dbReference type="AlphaFoldDB" id="L7WCL1"/>
<evidence type="ECO:0000313" key="2">
    <source>
        <dbReference type="Proteomes" id="UP000011173"/>
    </source>
</evidence>
<dbReference type="EMBL" id="CP001397">
    <property type="protein sequence ID" value="AGC76658.1"/>
    <property type="molecule type" value="Genomic_DNA"/>
</dbReference>
<gene>
    <name evidence="1" type="ordered locus">DDD_1531</name>
</gene>
<reference evidence="1 2" key="1">
    <citation type="journal article" date="2013" name="Genome Biol. Evol.">
        <title>Genomic makeup of the marine flavobacterium Nonlabens (Donghaeana) dokdonensis DSW-6 and identification of a novel class of rhodopsins.</title>
        <authorList>
            <person name="Kwon S.K."/>
            <person name="Kim B.K."/>
            <person name="Song J.Y."/>
            <person name="Kwak M.J."/>
            <person name="Lee C.H."/>
            <person name="Yoon J.H."/>
            <person name="Oh T.K."/>
            <person name="Kim J.F."/>
        </authorList>
    </citation>
    <scope>NUCLEOTIDE SEQUENCE [LARGE SCALE GENOMIC DNA]</scope>
    <source>
        <strain evidence="2">DSM 17205 / KCTC 12402 / DSW-6</strain>
    </source>
</reference>
<proteinExistence type="predicted"/>
<accession>L7WCL1</accession>